<feature type="domain" description="Tox-PL" evidence="2">
    <location>
        <begin position="87"/>
        <end position="189"/>
    </location>
</feature>
<evidence type="ECO:0000259" key="1">
    <source>
        <dbReference type="Pfam" id="PF15567"/>
    </source>
</evidence>
<dbReference type="InterPro" id="IPR028908">
    <property type="entry name" value="Tox-PL_dom"/>
</dbReference>
<gene>
    <name evidence="3" type="ORF">ACFPM7_12445</name>
</gene>
<name>A0ABW0ENJ0_9PSEU</name>
<dbReference type="InterPro" id="IPR029082">
    <property type="entry name" value="Imm35"/>
</dbReference>
<dbReference type="Pfam" id="PF15644">
    <property type="entry name" value="Gln_amidase"/>
    <property type="match status" value="1"/>
</dbReference>
<sequence>MASDEALRTAAGWLERAYGGLVVPAGQPVIETAHAWLVPSAYADPTAPGALLAATVTVPKDGGDPYPASTADPLADLGADGWQWRVNARGCLVATDAAVGGHPASALPWHPQDERPGWWDRMLARYFPDAEVAECATWDEAASAIAGGGPGTHGALWLRRRVDGVEVTGHLLYAQHVNGIAVFIDGQRGELARLDDAEVGSLTLARFHRAPVPFAPPMAAAPDFPSATAKATAWLNAWHRGAVVLVDPDESDELRRGWLFACTSARHAATGDWRDQMLDAALVVPKAEGEEPFTLPNDDPWSYLRAWDAGATDLPEPPEPSGPDWFAATAGEAATSTHRTWTEAMAALSALPRALVWVRRADDRGRETVGTLLVAVRDADEVTLIAAHGGAAVIDPDPLAVHVIAVA</sequence>
<dbReference type="RefSeq" id="WP_378247268.1">
    <property type="nucleotide sequence ID" value="NZ_JBHSKF010000005.1"/>
</dbReference>
<accession>A0ABW0ENJ0</accession>
<dbReference type="Pfam" id="PF15567">
    <property type="entry name" value="Imm35"/>
    <property type="match status" value="1"/>
</dbReference>
<evidence type="ECO:0000313" key="4">
    <source>
        <dbReference type="Proteomes" id="UP001596157"/>
    </source>
</evidence>
<protein>
    <submittedName>
        <fullName evidence="3">YrhB domain-containing protein</fullName>
    </submittedName>
</protein>
<feature type="domain" description="Immunity protein 35" evidence="1">
    <location>
        <begin position="226"/>
        <end position="309"/>
    </location>
</feature>
<dbReference type="Proteomes" id="UP001596157">
    <property type="component" value="Unassembled WGS sequence"/>
</dbReference>
<evidence type="ECO:0000313" key="3">
    <source>
        <dbReference type="EMBL" id="MFC5287863.1"/>
    </source>
</evidence>
<reference evidence="4" key="1">
    <citation type="journal article" date="2019" name="Int. J. Syst. Evol. Microbiol.">
        <title>The Global Catalogue of Microorganisms (GCM) 10K type strain sequencing project: providing services to taxonomists for standard genome sequencing and annotation.</title>
        <authorList>
            <consortium name="The Broad Institute Genomics Platform"/>
            <consortium name="The Broad Institute Genome Sequencing Center for Infectious Disease"/>
            <person name="Wu L."/>
            <person name="Ma J."/>
        </authorList>
    </citation>
    <scope>NUCLEOTIDE SEQUENCE [LARGE SCALE GENOMIC DNA]</scope>
    <source>
        <strain evidence="4">CCUG 59778</strain>
    </source>
</reference>
<proteinExistence type="predicted"/>
<comment type="caution">
    <text evidence="3">The sequence shown here is derived from an EMBL/GenBank/DDBJ whole genome shotgun (WGS) entry which is preliminary data.</text>
</comment>
<evidence type="ECO:0000259" key="2">
    <source>
        <dbReference type="Pfam" id="PF15644"/>
    </source>
</evidence>
<keyword evidence="4" id="KW-1185">Reference proteome</keyword>
<organism evidence="3 4">
    <name type="scientific">Actinokineospora guangxiensis</name>
    <dbReference type="NCBI Taxonomy" id="1490288"/>
    <lineage>
        <taxon>Bacteria</taxon>
        <taxon>Bacillati</taxon>
        <taxon>Actinomycetota</taxon>
        <taxon>Actinomycetes</taxon>
        <taxon>Pseudonocardiales</taxon>
        <taxon>Pseudonocardiaceae</taxon>
        <taxon>Actinokineospora</taxon>
    </lineage>
</organism>
<dbReference type="EMBL" id="JBHSKF010000005">
    <property type="protein sequence ID" value="MFC5287863.1"/>
    <property type="molecule type" value="Genomic_DNA"/>
</dbReference>